<dbReference type="SUPFAM" id="SSF52172">
    <property type="entry name" value="CheY-like"/>
    <property type="match status" value="1"/>
</dbReference>
<accession>A0A2S4LVH2</accession>
<feature type="domain" description="OmpR/PhoB-type" evidence="7">
    <location>
        <begin position="122"/>
        <end position="226"/>
    </location>
</feature>
<reference evidence="8 9" key="1">
    <citation type="submission" date="2018-01" db="EMBL/GenBank/DDBJ databases">
        <title>Genomic Encyclopedia of Type Strains, Phase III (KMG-III): the genomes of soil and plant-associated and newly described type strains.</title>
        <authorList>
            <person name="Whitman W."/>
        </authorList>
    </citation>
    <scope>NUCLEOTIDE SEQUENCE [LARGE SCALE GENOMIC DNA]</scope>
    <source>
        <strain evidence="8 9">JCM 18070</strain>
    </source>
</reference>
<dbReference type="EMBL" id="PQGA01000024">
    <property type="protein sequence ID" value="POR46434.1"/>
    <property type="molecule type" value="Genomic_DNA"/>
</dbReference>
<evidence type="ECO:0000256" key="5">
    <source>
        <dbReference type="PROSITE-ProRule" id="PRU01091"/>
    </source>
</evidence>
<dbReference type="InterPro" id="IPR001789">
    <property type="entry name" value="Sig_transdc_resp-reg_receiver"/>
</dbReference>
<dbReference type="InterPro" id="IPR039420">
    <property type="entry name" value="WalR-like"/>
</dbReference>
<dbReference type="Pfam" id="PF00072">
    <property type="entry name" value="Response_reg"/>
    <property type="match status" value="1"/>
</dbReference>
<proteinExistence type="predicted"/>
<dbReference type="PROSITE" id="PS50110">
    <property type="entry name" value="RESPONSE_REGULATORY"/>
    <property type="match status" value="1"/>
</dbReference>
<dbReference type="InterPro" id="IPR001867">
    <property type="entry name" value="OmpR/PhoB-type_DNA-bd"/>
</dbReference>
<dbReference type="InterPro" id="IPR036388">
    <property type="entry name" value="WH-like_DNA-bd_sf"/>
</dbReference>
<evidence type="ECO:0000256" key="2">
    <source>
        <dbReference type="ARBA" id="ARBA00023012"/>
    </source>
</evidence>
<feature type="modified residue" description="4-aspartylphosphate" evidence="4">
    <location>
        <position position="51"/>
    </location>
</feature>
<dbReference type="Gene3D" id="3.40.50.2300">
    <property type="match status" value="1"/>
</dbReference>
<dbReference type="GO" id="GO:0005829">
    <property type="term" value="C:cytosol"/>
    <property type="evidence" value="ECO:0007669"/>
    <property type="project" value="TreeGrafter"/>
</dbReference>
<keyword evidence="3 5" id="KW-0238">DNA-binding</keyword>
<sequence length="228" mass="25267">MRLALLSDDAEFVELASRTLPDAGCVCHRFALGGELLRALRRETFDLLVLDHALPDMTGICVLSTVRAIVSTQIPVLYVTSLHAERDEIGALNAGADACLNRPVNAVVLRARVASVLRRACAARLEYGEEAAGAFEFDPVACSVSRNGTAIHLTERQFRLALLFYQHMGTTLSREHILDLIWQGETDVNMRSVDTQISRLRSKLHLAPENGYRLTSVHGRGYRLDRTL</sequence>
<dbReference type="GO" id="GO:0032993">
    <property type="term" value="C:protein-DNA complex"/>
    <property type="evidence" value="ECO:0007669"/>
    <property type="project" value="TreeGrafter"/>
</dbReference>
<name>A0A2S4LVH2_9BURK</name>
<dbReference type="OrthoDB" id="9802426at2"/>
<dbReference type="SMART" id="SM00862">
    <property type="entry name" value="Trans_reg_C"/>
    <property type="match status" value="1"/>
</dbReference>
<gene>
    <name evidence="8" type="ORF">B0G62_12427</name>
</gene>
<evidence type="ECO:0000259" key="6">
    <source>
        <dbReference type="PROSITE" id="PS50110"/>
    </source>
</evidence>
<protein>
    <submittedName>
        <fullName evidence="8">DNA-binding response OmpR family regulator</fullName>
    </submittedName>
</protein>
<dbReference type="PANTHER" id="PTHR48111">
    <property type="entry name" value="REGULATOR OF RPOS"/>
    <property type="match status" value="1"/>
</dbReference>
<dbReference type="PANTHER" id="PTHR48111:SF40">
    <property type="entry name" value="PHOSPHATE REGULON TRANSCRIPTIONAL REGULATORY PROTEIN PHOB"/>
    <property type="match status" value="1"/>
</dbReference>
<evidence type="ECO:0000256" key="3">
    <source>
        <dbReference type="ARBA" id="ARBA00023125"/>
    </source>
</evidence>
<keyword evidence="2" id="KW-0902">Two-component regulatory system</keyword>
<dbReference type="GO" id="GO:0000976">
    <property type="term" value="F:transcription cis-regulatory region binding"/>
    <property type="evidence" value="ECO:0007669"/>
    <property type="project" value="TreeGrafter"/>
</dbReference>
<feature type="DNA-binding region" description="OmpR/PhoB-type" evidence="5">
    <location>
        <begin position="122"/>
        <end position="226"/>
    </location>
</feature>
<dbReference type="CDD" id="cd00383">
    <property type="entry name" value="trans_reg_C"/>
    <property type="match status" value="1"/>
</dbReference>
<dbReference type="AlphaFoldDB" id="A0A2S4LVH2"/>
<dbReference type="Proteomes" id="UP000237381">
    <property type="component" value="Unassembled WGS sequence"/>
</dbReference>
<evidence type="ECO:0000313" key="9">
    <source>
        <dbReference type="Proteomes" id="UP000237381"/>
    </source>
</evidence>
<evidence type="ECO:0000256" key="1">
    <source>
        <dbReference type="ARBA" id="ARBA00022553"/>
    </source>
</evidence>
<feature type="domain" description="Response regulatory" evidence="6">
    <location>
        <begin position="2"/>
        <end position="117"/>
    </location>
</feature>
<dbReference type="RefSeq" id="WP_103707296.1">
    <property type="nucleotide sequence ID" value="NZ_PQGA01000024.1"/>
</dbReference>
<evidence type="ECO:0000256" key="4">
    <source>
        <dbReference type="PROSITE-ProRule" id="PRU00169"/>
    </source>
</evidence>
<keyword evidence="9" id="KW-1185">Reference proteome</keyword>
<organism evidence="8 9">
    <name type="scientific">Paraburkholderia eburnea</name>
    <dbReference type="NCBI Taxonomy" id="1189126"/>
    <lineage>
        <taxon>Bacteria</taxon>
        <taxon>Pseudomonadati</taxon>
        <taxon>Pseudomonadota</taxon>
        <taxon>Betaproteobacteria</taxon>
        <taxon>Burkholderiales</taxon>
        <taxon>Burkholderiaceae</taxon>
        <taxon>Paraburkholderia</taxon>
    </lineage>
</organism>
<dbReference type="PROSITE" id="PS51755">
    <property type="entry name" value="OMPR_PHOB"/>
    <property type="match status" value="1"/>
</dbReference>
<dbReference type="InterPro" id="IPR011006">
    <property type="entry name" value="CheY-like_superfamily"/>
</dbReference>
<dbReference type="Gene3D" id="1.10.10.10">
    <property type="entry name" value="Winged helix-like DNA-binding domain superfamily/Winged helix DNA-binding domain"/>
    <property type="match status" value="1"/>
</dbReference>
<dbReference type="GO" id="GO:0000156">
    <property type="term" value="F:phosphorelay response regulator activity"/>
    <property type="evidence" value="ECO:0007669"/>
    <property type="project" value="TreeGrafter"/>
</dbReference>
<dbReference type="Pfam" id="PF00486">
    <property type="entry name" value="Trans_reg_C"/>
    <property type="match status" value="1"/>
</dbReference>
<comment type="caution">
    <text evidence="8">The sequence shown here is derived from an EMBL/GenBank/DDBJ whole genome shotgun (WGS) entry which is preliminary data.</text>
</comment>
<dbReference type="SMART" id="SM00448">
    <property type="entry name" value="REC"/>
    <property type="match status" value="1"/>
</dbReference>
<dbReference type="GO" id="GO:0006355">
    <property type="term" value="P:regulation of DNA-templated transcription"/>
    <property type="evidence" value="ECO:0007669"/>
    <property type="project" value="InterPro"/>
</dbReference>
<keyword evidence="1 4" id="KW-0597">Phosphoprotein</keyword>
<evidence type="ECO:0000313" key="8">
    <source>
        <dbReference type="EMBL" id="POR46434.1"/>
    </source>
</evidence>
<evidence type="ECO:0000259" key="7">
    <source>
        <dbReference type="PROSITE" id="PS51755"/>
    </source>
</evidence>